<feature type="domain" description="Solute carrier family 3 member 2 N-terminal" evidence="2">
    <location>
        <begin position="38"/>
        <end position="104"/>
    </location>
</feature>
<dbReference type="Gene3D" id="3.20.20.80">
    <property type="entry name" value="Glycosidases"/>
    <property type="match status" value="1"/>
</dbReference>
<dbReference type="InterPro" id="IPR042280">
    <property type="entry name" value="SLC3A2"/>
</dbReference>
<reference evidence="3" key="1">
    <citation type="journal article" date="2023" name="Mol. Biol. Evol.">
        <title>Third-Generation Sequencing Reveals the Adaptive Role of the Epigenome in Three Deep-Sea Polychaetes.</title>
        <authorList>
            <person name="Perez M."/>
            <person name="Aroh O."/>
            <person name="Sun Y."/>
            <person name="Lan Y."/>
            <person name="Juniper S.K."/>
            <person name="Young C.R."/>
            <person name="Angers B."/>
            <person name="Qian P.Y."/>
        </authorList>
    </citation>
    <scope>NUCLEOTIDE SEQUENCE</scope>
    <source>
        <strain evidence="3">R07B-5</strain>
    </source>
</reference>
<dbReference type="GO" id="GO:0015823">
    <property type="term" value="P:phenylalanine transport"/>
    <property type="evidence" value="ECO:0007669"/>
    <property type="project" value="TreeGrafter"/>
</dbReference>
<dbReference type="GO" id="GO:0015180">
    <property type="term" value="F:L-alanine transmembrane transporter activity"/>
    <property type="evidence" value="ECO:0007669"/>
    <property type="project" value="TreeGrafter"/>
</dbReference>
<feature type="transmembrane region" description="Helical" evidence="1">
    <location>
        <begin position="63"/>
        <end position="85"/>
    </location>
</feature>
<dbReference type="EMBL" id="JAODUO010000801">
    <property type="protein sequence ID" value="KAK2174437.1"/>
    <property type="molecule type" value="Genomic_DNA"/>
</dbReference>
<evidence type="ECO:0000313" key="3">
    <source>
        <dbReference type="EMBL" id="KAK2174437.1"/>
    </source>
</evidence>
<sequence length="189" mass="21599">MTRYPPQIASNTSRPTAVEYAENIRGLSGQGDAYEILNAFSPLTKKELMKFAEDPHWVKQRKVFLVGAWLFWSAITGFSGLILVFSKRCEASPDTTWLQEANIYHIFPRSFVDSDRDGIGDIKGVQMLYKTANKTANKTVYKTVNKAEYMTAYKTVYKTVTKTANKTVYKPVYKTLYKTVNKTVYKMVN</sequence>
<gene>
    <name evidence="3" type="ORF">NP493_801g00007</name>
</gene>
<evidence type="ECO:0000313" key="4">
    <source>
        <dbReference type="Proteomes" id="UP001209878"/>
    </source>
</evidence>
<dbReference type="Proteomes" id="UP001209878">
    <property type="component" value="Unassembled WGS sequence"/>
</dbReference>
<evidence type="ECO:0000256" key="1">
    <source>
        <dbReference type="SAM" id="Phobius"/>
    </source>
</evidence>
<keyword evidence="1" id="KW-1133">Transmembrane helix</keyword>
<dbReference type="SUPFAM" id="SSF51445">
    <property type="entry name" value="(Trans)glycosidases"/>
    <property type="match status" value="1"/>
</dbReference>
<evidence type="ECO:0000259" key="2">
    <source>
        <dbReference type="Pfam" id="PF16028"/>
    </source>
</evidence>
<protein>
    <recommendedName>
        <fullName evidence="2">Solute carrier family 3 member 2 N-terminal domain-containing protein</fullName>
    </recommendedName>
</protein>
<dbReference type="InterPro" id="IPR031984">
    <property type="entry name" value="SLC3A2_N"/>
</dbReference>
<accession>A0AAD9KNH7</accession>
<keyword evidence="1" id="KW-0472">Membrane</keyword>
<dbReference type="AlphaFoldDB" id="A0AAD9KNH7"/>
<keyword evidence="4" id="KW-1185">Reference proteome</keyword>
<dbReference type="InterPro" id="IPR017853">
    <property type="entry name" value="GH"/>
</dbReference>
<dbReference type="GO" id="GO:0015173">
    <property type="term" value="F:aromatic amino acid transmembrane transporter activity"/>
    <property type="evidence" value="ECO:0007669"/>
    <property type="project" value="TreeGrafter"/>
</dbReference>
<dbReference type="PANTHER" id="PTHR46673:SF1">
    <property type="entry name" value="4F2 CELL-SURFACE ANTIGEN HEAVY CHAIN"/>
    <property type="match status" value="1"/>
</dbReference>
<keyword evidence="1" id="KW-0812">Transmembrane</keyword>
<dbReference type="GO" id="GO:0016324">
    <property type="term" value="C:apical plasma membrane"/>
    <property type="evidence" value="ECO:0007669"/>
    <property type="project" value="TreeGrafter"/>
</dbReference>
<name>A0AAD9KNH7_RIDPI</name>
<dbReference type="PANTHER" id="PTHR46673">
    <property type="entry name" value="4F2 CELL-SURFACE ANTIGEN HEAVY CHAIN"/>
    <property type="match status" value="1"/>
</dbReference>
<dbReference type="GO" id="GO:1903801">
    <property type="term" value="P:L-leucine import across plasma membrane"/>
    <property type="evidence" value="ECO:0007669"/>
    <property type="project" value="TreeGrafter"/>
</dbReference>
<proteinExistence type="predicted"/>
<dbReference type="Pfam" id="PF16028">
    <property type="entry name" value="SLC3A2_N"/>
    <property type="match status" value="1"/>
</dbReference>
<dbReference type="GO" id="GO:0016323">
    <property type="term" value="C:basolateral plasma membrane"/>
    <property type="evidence" value="ECO:0007669"/>
    <property type="project" value="TreeGrafter"/>
</dbReference>
<dbReference type="GO" id="GO:0015190">
    <property type="term" value="F:L-leucine transmembrane transporter activity"/>
    <property type="evidence" value="ECO:0007669"/>
    <property type="project" value="TreeGrafter"/>
</dbReference>
<comment type="caution">
    <text evidence="3">The sequence shown here is derived from an EMBL/GenBank/DDBJ whole genome shotgun (WGS) entry which is preliminary data.</text>
</comment>
<dbReference type="GO" id="GO:1904273">
    <property type="term" value="P:L-alanine import across plasma membrane"/>
    <property type="evidence" value="ECO:0007669"/>
    <property type="project" value="TreeGrafter"/>
</dbReference>
<organism evidence="3 4">
    <name type="scientific">Ridgeia piscesae</name>
    <name type="common">Tubeworm</name>
    <dbReference type="NCBI Taxonomy" id="27915"/>
    <lineage>
        <taxon>Eukaryota</taxon>
        <taxon>Metazoa</taxon>
        <taxon>Spiralia</taxon>
        <taxon>Lophotrochozoa</taxon>
        <taxon>Annelida</taxon>
        <taxon>Polychaeta</taxon>
        <taxon>Sedentaria</taxon>
        <taxon>Canalipalpata</taxon>
        <taxon>Sabellida</taxon>
        <taxon>Siboglinidae</taxon>
        <taxon>Ridgeia</taxon>
    </lineage>
</organism>